<reference evidence="3 4" key="1">
    <citation type="submission" date="2018-06" db="EMBL/GenBank/DDBJ databases">
        <title>Extensive metabolic versatility and redundancy in microbially diverse, dynamic hydrothermal sediments.</title>
        <authorList>
            <person name="Dombrowski N."/>
            <person name="Teske A."/>
            <person name="Baker B.J."/>
        </authorList>
    </citation>
    <scope>NUCLEOTIDE SEQUENCE [LARGE SCALE GENOMIC DNA]</scope>
    <source>
        <strain evidence="3">B3_G15</strain>
    </source>
</reference>
<dbReference type="EMBL" id="QMQA01000299">
    <property type="protein sequence ID" value="RLE10992.1"/>
    <property type="molecule type" value="Genomic_DNA"/>
</dbReference>
<name>A0A662DA19_UNCAE</name>
<evidence type="ECO:0000313" key="4">
    <source>
        <dbReference type="Proteomes" id="UP000280417"/>
    </source>
</evidence>
<protein>
    <submittedName>
        <fullName evidence="3">AbrB/MazE/SpoVT family DNA-binding domain-containing protein</fullName>
    </submittedName>
</protein>
<dbReference type="NCBIfam" id="TIGR01439">
    <property type="entry name" value="lp_hng_hel_AbrB"/>
    <property type="match status" value="1"/>
</dbReference>
<dbReference type="Pfam" id="PF04014">
    <property type="entry name" value="MazE_antitoxin"/>
    <property type="match status" value="1"/>
</dbReference>
<organism evidence="3 4">
    <name type="scientific">Aerophobetes bacterium</name>
    <dbReference type="NCBI Taxonomy" id="2030807"/>
    <lineage>
        <taxon>Bacteria</taxon>
        <taxon>Candidatus Aerophobota</taxon>
    </lineage>
</organism>
<dbReference type="Gene3D" id="2.10.260.10">
    <property type="match status" value="1"/>
</dbReference>
<feature type="domain" description="SpoVT-AbrB" evidence="2">
    <location>
        <begin position="5"/>
        <end position="50"/>
    </location>
</feature>
<gene>
    <name evidence="3" type="ORF">DRJ04_08855</name>
</gene>
<dbReference type="SUPFAM" id="SSF89447">
    <property type="entry name" value="AbrB/MazE/MraZ-like"/>
    <property type="match status" value="1"/>
</dbReference>
<comment type="caution">
    <text evidence="3">The sequence shown here is derived from an EMBL/GenBank/DDBJ whole genome shotgun (WGS) entry which is preliminary data.</text>
</comment>
<accession>A0A662DA19</accession>
<proteinExistence type="predicted"/>
<dbReference type="AlphaFoldDB" id="A0A662DA19"/>
<sequence>MPIRTDVTTLTKKGQVTIPKRIREYLGIKPRDRVKFEIEKGVVKIKPAKALDSNFGKVKPKRRPEDFKRMRELFEKRVGEQAGKEA</sequence>
<dbReference type="GO" id="GO:0003677">
    <property type="term" value="F:DNA binding"/>
    <property type="evidence" value="ECO:0007669"/>
    <property type="project" value="UniProtKB-UniRule"/>
</dbReference>
<evidence type="ECO:0000313" key="3">
    <source>
        <dbReference type="EMBL" id="RLE10992.1"/>
    </source>
</evidence>
<dbReference type="SMART" id="SM00966">
    <property type="entry name" value="SpoVT_AbrB"/>
    <property type="match status" value="1"/>
</dbReference>
<dbReference type="InterPro" id="IPR037914">
    <property type="entry name" value="SpoVT-AbrB_sf"/>
</dbReference>
<dbReference type="InterPro" id="IPR007159">
    <property type="entry name" value="SpoVT-AbrB_dom"/>
</dbReference>
<dbReference type="Proteomes" id="UP000280417">
    <property type="component" value="Unassembled WGS sequence"/>
</dbReference>
<evidence type="ECO:0000256" key="1">
    <source>
        <dbReference type="PROSITE-ProRule" id="PRU01076"/>
    </source>
</evidence>
<dbReference type="PROSITE" id="PS51740">
    <property type="entry name" value="SPOVT_ABRB"/>
    <property type="match status" value="1"/>
</dbReference>
<keyword evidence="1 3" id="KW-0238">DNA-binding</keyword>
<evidence type="ECO:0000259" key="2">
    <source>
        <dbReference type="PROSITE" id="PS51740"/>
    </source>
</evidence>